<reference evidence="1 2" key="1">
    <citation type="submission" date="2010-01" db="EMBL/GenBank/DDBJ databases">
        <authorList>
            <person name="Weinstock G."/>
            <person name="Sodergren E."/>
            <person name="Clifton S."/>
            <person name="Fulton L."/>
            <person name="Fulton B."/>
            <person name="Courtney L."/>
            <person name="Fronick C."/>
            <person name="Harrison M."/>
            <person name="Strong C."/>
            <person name="Farmer C."/>
            <person name="Delahaunty K."/>
            <person name="Markovic C."/>
            <person name="Hall O."/>
            <person name="Minx P."/>
            <person name="Tomlinson C."/>
            <person name="Mitreva M."/>
            <person name="Nelson J."/>
            <person name="Hou S."/>
            <person name="Wollam A."/>
            <person name="Pepin K.H."/>
            <person name="Johnson M."/>
            <person name="Bhonagiri V."/>
            <person name="Nash W.E."/>
            <person name="Warren W."/>
            <person name="Chinwalla A."/>
            <person name="Mardis E.R."/>
            <person name="Wilson R.K."/>
        </authorList>
    </citation>
    <scope>NUCLEOTIDE SEQUENCE [LARGE SCALE GENOMIC DNA]</scope>
    <source>
        <strain evidence="1 2">NJ9703</strain>
    </source>
</reference>
<evidence type="ECO:0000313" key="2">
    <source>
        <dbReference type="Proteomes" id="UP000004621"/>
    </source>
</evidence>
<comment type="caution">
    <text evidence="1">The sequence shown here is derived from an EMBL/GenBank/DDBJ whole genome shotgun (WGS) entry which is preliminary data.</text>
</comment>
<proteinExistence type="predicted"/>
<gene>
    <name evidence="1" type="ORF">NEISUBOT_05013</name>
</gene>
<accession>A0A9W5IQ14</accession>
<protein>
    <submittedName>
        <fullName evidence="1">Uncharacterized protein</fullName>
    </submittedName>
</protein>
<evidence type="ECO:0000313" key="1">
    <source>
        <dbReference type="EMBL" id="EFC51520.1"/>
    </source>
</evidence>
<dbReference type="EMBL" id="ACEO02000010">
    <property type="protein sequence ID" value="EFC51520.1"/>
    <property type="molecule type" value="Genomic_DNA"/>
</dbReference>
<dbReference type="Proteomes" id="UP000004621">
    <property type="component" value="Unassembled WGS sequence"/>
</dbReference>
<sequence>MAVWRDYITLESHDLAEGYTYFFNENTDDCYILKEDFINNERYEKTELYPQKDKVILFPKFGEYDLVLNPNII</sequence>
<name>A0A9W5IQ14_NEISU</name>
<organism evidence="1 2">
    <name type="scientific">Neisseria subflava NJ9703</name>
    <dbReference type="NCBI Taxonomy" id="546268"/>
    <lineage>
        <taxon>Bacteria</taxon>
        <taxon>Pseudomonadati</taxon>
        <taxon>Pseudomonadota</taxon>
        <taxon>Betaproteobacteria</taxon>
        <taxon>Neisseriales</taxon>
        <taxon>Neisseriaceae</taxon>
        <taxon>Neisseria</taxon>
    </lineage>
</organism>
<dbReference type="AlphaFoldDB" id="A0A9W5IQ14"/>